<dbReference type="EMBL" id="JAEPRC010000864">
    <property type="protein sequence ID" value="KAG2191105.1"/>
    <property type="molecule type" value="Genomic_DNA"/>
</dbReference>
<dbReference type="Gene3D" id="1.10.150.750">
    <property type="match status" value="1"/>
</dbReference>
<dbReference type="SUPFAM" id="SSF56784">
    <property type="entry name" value="HAD-like"/>
    <property type="match status" value="1"/>
</dbReference>
<dbReference type="OrthoDB" id="2363873at2759"/>
<dbReference type="Gene3D" id="3.40.50.1000">
    <property type="entry name" value="HAD superfamily/HAD-like"/>
    <property type="match status" value="1"/>
</dbReference>
<evidence type="ECO:0000313" key="2">
    <source>
        <dbReference type="Proteomes" id="UP000650833"/>
    </source>
</evidence>
<sequence>GSGSKVDVITEESGSVTVITGEKETTTVTDVTETESSSVDIVTGEKDTCTKVGGSSSVGVVVDGSGSKVDVITEESGSVTIVTGEKETTTVTDVTDTESSSVDIVTEEKDTCTKIGGSGSKVDVITEESGSVTVITGEKETTTVTDVTETESSSVDIVTGEKDNSTKVGGSSSVGVVVGGSGSKVDVINQGASNICSGSITVISKDSVVDSFSQETESLEIGKASDKGKSTGTAVLAGSVTAGIIAGVVAGTIAGCESSSTDKKESSSSVGEISVVDEAKAGIQINQGQTCTTVVESGVFEGVISGEVVDEIDVGVISVEQGKKVSDADVVYVSKDNHIYTTEICNNYEKLTDSTYSWFACFIEKITSMLEIGDCAEDVYTVIVEEKAKLQAIIDNSQRELSTSKSNVVSSNSRKWSSFYKKLQGSIEYQVSTIESSVGECYAEGGDAKKHHIDIHSAKKEFTNAVSNELSVAKVEVSEAFNTSATKVKVSQVIGNSEVIVDVSKPSQQAIKHEIIYESVEQAEKETKKALTYAVTETQKKIASWYDVFFGRIRSIKFSSDASYKKEVDVIVSAALEEAAAIIKESKSSFEFKYSVSESCSSDALSPVQNSQKQALESLDSIYAIVAEQTLAIQEIAVSTDVDLIQEKIAIIEEQSRRKTQTVLEITTETAISAGFEGKTITWVETAQIPASFKDVKVFAFDLVDTIVNYRVTISKAWYQLVAQKKNSCTLSHIDVDALIARWYHLYLEQRLMAKHSEMDIYILIIALRLVLTEFSIEAAFNEFELKTLASAWLNLELFEDASASIRKIKQLDGVYAVAISHAFTIRTMMDLARSGCLCWHAQFTADMFAACTISNGTSTEVTVVSNTAMLLGLEKASELAVVSSNPEILEAAKAYGSKTVSLNRFSVEKKEHSFDIEFDGLDIFAESFEAFYEAKKVSSTKVEVPVSRSWFQRVVSTVTDTAESVSHAIIG</sequence>
<name>A0A8H7UPV0_9FUNG</name>
<reference evidence="1" key="1">
    <citation type="submission" date="2020-12" db="EMBL/GenBank/DDBJ databases">
        <title>Metabolic potential, ecology and presence of endohyphal bacteria is reflected in genomic diversity of Mucoromycotina.</title>
        <authorList>
            <person name="Muszewska A."/>
            <person name="Okrasinska A."/>
            <person name="Steczkiewicz K."/>
            <person name="Drgas O."/>
            <person name="Orlowska M."/>
            <person name="Perlinska-Lenart U."/>
            <person name="Aleksandrzak-Piekarczyk T."/>
            <person name="Szatraj K."/>
            <person name="Zielenkiewicz U."/>
            <person name="Pilsyk S."/>
            <person name="Malc E."/>
            <person name="Mieczkowski P."/>
            <person name="Kruszewska J.S."/>
            <person name="Biernat P."/>
            <person name="Pawlowska J."/>
        </authorList>
    </citation>
    <scope>NUCLEOTIDE SEQUENCE</scope>
    <source>
        <strain evidence="1">CBS 226.32</strain>
    </source>
</reference>
<protein>
    <submittedName>
        <fullName evidence="1">Uncharacterized protein</fullName>
    </submittedName>
</protein>
<dbReference type="InterPro" id="IPR023214">
    <property type="entry name" value="HAD_sf"/>
</dbReference>
<evidence type="ECO:0000313" key="1">
    <source>
        <dbReference type="EMBL" id="KAG2191105.1"/>
    </source>
</evidence>
<dbReference type="InterPro" id="IPR036412">
    <property type="entry name" value="HAD-like_sf"/>
</dbReference>
<accession>A0A8H7UPV0</accession>
<keyword evidence="2" id="KW-1185">Reference proteome</keyword>
<comment type="caution">
    <text evidence="1">The sequence shown here is derived from an EMBL/GenBank/DDBJ whole genome shotgun (WGS) entry which is preliminary data.</text>
</comment>
<dbReference type="AlphaFoldDB" id="A0A8H7UPV0"/>
<proteinExistence type="predicted"/>
<feature type="non-terminal residue" evidence="1">
    <location>
        <position position="1"/>
    </location>
</feature>
<organism evidence="1 2">
    <name type="scientific">Mucor plumbeus</name>
    <dbReference type="NCBI Taxonomy" id="97098"/>
    <lineage>
        <taxon>Eukaryota</taxon>
        <taxon>Fungi</taxon>
        <taxon>Fungi incertae sedis</taxon>
        <taxon>Mucoromycota</taxon>
        <taxon>Mucoromycotina</taxon>
        <taxon>Mucoromycetes</taxon>
        <taxon>Mucorales</taxon>
        <taxon>Mucorineae</taxon>
        <taxon>Mucoraceae</taxon>
        <taxon>Mucor</taxon>
    </lineage>
</organism>
<dbReference type="Proteomes" id="UP000650833">
    <property type="component" value="Unassembled WGS sequence"/>
</dbReference>
<gene>
    <name evidence="1" type="ORF">INT46_009029</name>
</gene>